<name>A0A8K0MYG2_COCNU</name>
<evidence type="ECO:0000313" key="3">
    <source>
        <dbReference type="Proteomes" id="UP000797356"/>
    </source>
</evidence>
<dbReference type="AlphaFoldDB" id="A0A8K0MYG2"/>
<protein>
    <submittedName>
        <fullName evidence="2">Uncharacterized protein</fullName>
    </submittedName>
</protein>
<dbReference type="EMBL" id="CM017874">
    <property type="protein sequence ID" value="KAG1334420.1"/>
    <property type="molecule type" value="Genomic_DNA"/>
</dbReference>
<feature type="compositionally biased region" description="Pro residues" evidence="1">
    <location>
        <begin position="86"/>
        <end position="104"/>
    </location>
</feature>
<reference evidence="2" key="1">
    <citation type="journal article" date="2017" name="Gigascience">
        <title>The genome draft of coconut (Cocos nucifera).</title>
        <authorList>
            <person name="Xiao Y."/>
            <person name="Xu P."/>
            <person name="Fan H."/>
            <person name="Baudouin L."/>
            <person name="Xia W."/>
            <person name="Bocs S."/>
            <person name="Xu J."/>
            <person name="Li Q."/>
            <person name="Guo A."/>
            <person name="Zhou L."/>
            <person name="Li J."/>
            <person name="Wu Y."/>
            <person name="Ma Z."/>
            <person name="Armero A."/>
            <person name="Issali A.E."/>
            <person name="Liu N."/>
            <person name="Peng M."/>
            <person name="Yang Y."/>
        </authorList>
    </citation>
    <scope>NUCLEOTIDE SEQUENCE</scope>
    <source>
        <tissue evidence="2">Spear leaf of Hainan Tall coconut</tissue>
    </source>
</reference>
<dbReference type="Proteomes" id="UP000797356">
    <property type="component" value="Chromosome 3"/>
</dbReference>
<feature type="region of interest" description="Disordered" evidence="1">
    <location>
        <begin position="157"/>
        <end position="212"/>
    </location>
</feature>
<proteinExistence type="predicted"/>
<accession>A0A8K0MYG2</accession>
<evidence type="ECO:0000256" key="1">
    <source>
        <dbReference type="SAM" id="MobiDB-lite"/>
    </source>
</evidence>
<keyword evidence="3" id="KW-1185">Reference proteome</keyword>
<organism evidence="2 3">
    <name type="scientific">Cocos nucifera</name>
    <name type="common">Coconut palm</name>
    <dbReference type="NCBI Taxonomy" id="13894"/>
    <lineage>
        <taxon>Eukaryota</taxon>
        <taxon>Viridiplantae</taxon>
        <taxon>Streptophyta</taxon>
        <taxon>Embryophyta</taxon>
        <taxon>Tracheophyta</taxon>
        <taxon>Spermatophyta</taxon>
        <taxon>Magnoliopsida</taxon>
        <taxon>Liliopsida</taxon>
        <taxon>Arecaceae</taxon>
        <taxon>Arecoideae</taxon>
        <taxon>Cocoseae</taxon>
        <taxon>Attaleinae</taxon>
        <taxon>Cocos</taxon>
    </lineage>
</organism>
<sequence>MPSLPAISHHRTLPPSASTSNYYSAPCCPPPPELPHQNPSLRHPQTRTPRSEGFIKTLPPIHHPLPPSPLHPPPFQTPRPRGFHKPSPPNRPFPLQPRPLPSSPSPIFDFPRSIPVGSTPDGLDASAFFSINADLSWLLPDNTSGCLRRYQCLPSPSATTATTGALFPETRPHRGQHRTRSSPTTDGSRSRFPLPGYPSAVGTIVNAARPSK</sequence>
<evidence type="ECO:0000313" key="2">
    <source>
        <dbReference type="EMBL" id="KAG1334420.1"/>
    </source>
</evidence>
<reference evidence="2" key="2">
    <citation type="submission" date="2019-07" db="EMBL/GenBank/DDBJ databases">
        <authorList>
            <person name="Yang Y."/>
            <person name="Bocs S."/>
            <person name="Baudouin L."/>
        </authorList>
    </citation>
    <scope>NUCLEOTIDE SEQUENCE</scope>
    <source>
        <tissue evidence="2">Spear leaf of Hainan Tall coconut</tissue>
    </source>
</reference>
<gene>
    <name evidence="2" type="ORF">COCNU_03G005390</name>
</gene>
<feature type="region of interest" description="Disordered" evidence="1">
    <location>
        <begin position="1"/>
        <end position="104"/>
    </location>
</feature>
<comment type="caution">
    <text evidence="2">The sequence shown here is derived from an EMBL/GenBank/DDBJ whole genome shotgun (WGS) entry which is preliminary data.</text>
</comment>
<feature type="compositionally biased region" description="Pro residues" evidence="1">
    <location>
        <begin position="61"/>
        <end position="77"/>
    </location>
</feature>